<reference evidence="2" key="1">
    <citation type="submission" date="2015-07" db="EMBL/GenBank/DDBJ databases">
        <authorList>
            <person name="Rodrigo-Torres Lidia"/>
            <person name="Arahal R.David."/>
        </authorList>
    </citation>
    <scope>NUCLEOTIDE SEQUENCE [LARGE SCALE GENOMIC DNA]</scope>
    <source>
        <strain evidence="2">CECT 5096</strain>
    </source>
</reference>
<organism evidence="1 2">
    <name type="scientific">Roseibium album</name>
    <dbReference type="NCBI Taxonomy" id="311410"/>
    <lineage>
        <taxon>Bacteria</taxon>
        <taxon>Pseudomonadati</taxon>
        <taxon>Pseudomonadota</taxon>
        <taxon>Alphaproteobacteria</taxon>
        <taxon>Hyphomicrobiales</taxon>
        <taxon>Stappiaceae</taxon>
        <taxon>Roseibium</taxon>
    </lineage>
</organism>
<accession>A0A0M7A243</accession>
<dbReference type="Proteomes" id="UP000049983">
    <property type="component" value="Unassembled WGS sequence"/>
</dbReference>
<sequence length="180" mass="19790">MRRALNAIVFSAIASAVVGTDPAFARCPLHEFVALCVNNGNNSEEVLSFAKANSLNKSDEHKTKQTYFVRLFTQDGLEFHYREVEFTDMRLVDCSTNFLPFGGQNTGPKTLGDPPLHCSNLAESLLAILPDSSRVDLQNTTGVRVLLELPQQRAHIVGSQSIEGAFSNFSVQKIIFKEGS</sequence>
<name>A0A0M7A243_9HYPH</name>
<evidence type="ECO:0000313" key="1">
    <source>
        <dbReference type="EMBL" id="CTQ67844.1"/>
    </source>
</evidence>
<protein>
    <submittedName>
        <fullName evidence="1">Uncharacterized protein</fullName>
    </submittedName>
</protein>
<dbReference type="STRING" id="311410.LA5095_04607"/>
<keyword evidence="2" id="KW-1185">Reference proteome</keyword>
<dbReference type="AlphaFoldDB" id="A0A0M7A243"/>
<evidence type="ECO:0000313" key="2">
    <source>
        <dbReference type="Proteomes" id="UP000049983"/>
    </source>
</evidence>
<proteinExistence type="predicted"/>
<gene>
    <name evidence="1" type="ORF">LA5096_01586</name>
</gene>
<dbReference type="EMBL" id="CXWC01000003">
    <property type="protein sequence ID" value="CTQ67844.1"/>
    <property type="molecule type" value="Genomic_DNA"/>
</dbReference>